<dbReference type="RefSeq" id="WP_109619482.1">
    <property type="nucleotide sequence ID" value="NZ_QGDO01000004.1"/>
</dbReference>
<dbReference type="OrthoDB" id="975478at2"/>
<name>A0A315Z969_SEDFL</name>
<protein>
    <recommendedName>
        <fullName evidence="3">Outer membrane protein with beta-barrel domain</fullName>
    </recommendedName>
</protein>
<organism evidence="1 2">
    <name type="scientific">Sediminitomix flava</name>
    <dbReference type="NCBI Taxonomy" id="379075"/>
    <lineage>
        <taxon>Bacteria</taxon>
        <taxon>Pseudomonadati</taxon>
        <taxon>Bacteroidota</taxon>
        <taxon>Cytophagia</taxon>
        <taxon>Cytophagales</taxon>
        <taxon>Flammeovirgaceae</taxon>
        <taxon>Sediminitomix</taxon>
    </lineage>
</organism>
<sequence length="586" mass="65697">MNTAKDNFGKIWKEACENAKLPPDESLWNLVLDRLSNSKWQKALEEGKIPPNQELWKEITHQLEAIKWQKTVEEADLKPKKDLWDSISDELDASEWSEKLEGENKIPKKDLWTSISNELDASEWSEKFEDEQLQPKDGMWAAISDDLETSEWSEKLENEELQPDSSLWNKIESELPQESKSKVVVFPWWKSMAAAVTLIAVGTIGVRSLTGDKIEPAISTQEVVKENHHHQIVEPMSAPIIEEKALESAIKENEYVKVASAKPLNTVNTPVASQKARQAFTQNNDAEPPIFTDSNDILAQASSNPQENTLAVNKVEKANLREIVLYKRYSLQSSEAAQVNANAYYSALDRLEKVNEENKDGKFYAGLNLNSTAFDSKLTGGNSSVVMATSNMPETSAYGTPMLTEVNQSTKPAISMRYGLEAGMHLSKKWVVETGLIYGNLGTTGTSEAVSTFRASSEGAEQFSVTNTTSYDYVYNSFSVPLKVGYVIGNKKLRMIVKSGINTEIISGNELKVNSLTYQNGAPELKPYYFNGVIGNEINYRFDQRFNIGIEANYEFGFDRITESNFDSYGNPNAYNFGVKLKYLIH</sequence>
<reference evidence="1 2" key="1">
    <citation type="submission" date="2018-03" db="EMBL/GenBank/DDBJ databases">
        <title>Genomic Encyclopedia of Archaeal and Bacterial Type Strains, Phase II (KMG-II): from individual species to whole genera.</title>
        <authorList>
            <person name="Goeker M."/>
        </authorList>
    </citation>
    <scope>NUCLEOTIDE SEQUENCE [LARGE SCALE GENOMIC DNA]</scope>
    <source>
        <strain evidence="1 2">DSM 28229</strain>
    </source>
</reference>
<gene>
    <name evidence="1" type="ORF">BC781_10422</name>
</gene>
<evidence type="ECO:0008006" key="3">
    <source>
        <dbReference type="Google" id="ProtNLM"/>
    </source>
</evidence>
<dbReference type="AlphaFoldDB" id="A0A315Z969"/>
<evidence type="ECO:0000313" key="2">
    <source>
        <dbReference type="Proteomes" id="UP000245535"/>
    </source>
</evidence>
<dbReference type="Proteomes" id="UP000245535">
    <property type="component" value="Unassembled WGS sequence"/>
</dbReference>
<evidence type="ECO:0000313" key="1">
    <source>
        <dbReference type="EMBL" id="PWJ40764.1"/>
    </source>
</evidence>
<proteinExistence type="predicted"/>
<dbReference type="EMBL" id="QGDO01000004">
    <property type="protein sequence ID" value="PWJ40764.1"/>
    <property type="molecule type" value="Genomic_DNA"/>
</dbReference>
<comment type="caution">
    <text evidence="1">The sequence shown here is derived from an EMBL/GenBank/DDBJ whole genome shotgun (WGS) entry which is preliminary data.</text>
</comment>
<accession>A0A315Z969</accession>
<keyword evidence="2" id="KW-1185">Reference proteome</keyword>